<reference evidence="2 3" key="1">
    <citation type="submission" date="2021-08" db="EMBL/GenBank/DDBJ databases">
        <authorList>
            <person name="Zhang D."/>
            <person name="Zhang A."/>
            <person name="Wang L."/>
        </authorList>
    </citation>
    <scope>NUCLEOTIDE SEQUENCE [LARGE SCALE GENOMIC DNA]</scope>
    <source>
        <strain evidence="2 3">WL0086</strain>
    </source>
</reference>
<dbReference type="Proteomes" id="UP000738431">
    <property type="component" value="Chromosome"/>
</dbReference>
<proteinExistence type="predicted"/>
<gene>
    <name evidence="2" type="ORF">K1X11_018895</name>
</gene>
<evidence type="ECO:0000256" key="1">
    <source>
        <dbReference type="SAM" id="MobiDB-lite"/>
    </source>
</evidence>
<dbReference type="RefSeq" id="WP_221030720.1">
    <property type="nucleotide sequence ID" value="NZ_CP139781.1"/>
</dbReference>
<reference evidence="2 3" key="2">
    <citation type="submission" date="2023-12" db="EMBL/GenBank/DDBJ databases">
        <title>Description of an unclassified Opitutus bacterium of Verrucomicrobiota.</title>
        <authorList>
            <person name="Zhang D.-F."/>
        </authorList>
    </citation>
    <scope>NUCLEOTIDE SEQUENCE [LARGE SCALE GENOMIC DNA]</scope>
    <source>
        <strain evidence="2 3">WL0086</strain>
    </source>
</reference>
<accession>A0ABZ1C696</accession>
<keyword evidence="3" id="KW-1185">Reference proteome</keyword>
<sequence length="297" mass="33071">MNLAMLFPKKRRARPSLPNSARLGPRANGSGKEMGSAFAKPAALRNHRTLILFLLACLWLVSVGLRADSRSETLANLAEAAAREQYAGLLEAEAMRMGVIGNGAIGREHFRNAANHYRSALAFVKANGLEEAPEAEIAKVLSALYTRIAWFSFKTNMDRYLAIDSAAMVEKALEWDAENALALWASVEIRIGAEGAHAVLDSEFAMTRIQRALEIKPAFPEALLLLNRFNGRRDDRNAAQIALDRFLDCLEGFSPELSFYDTAYPAVGHMILIAENTVLERKNYRNDDERFALRWTN</sequence>
<protein>
    <recommendedName>
        <fullName evidence="4">Tetratricopeptide repeat protein</fullName>
    </recommendedName>
</protein>
<evidence type="ECO:0000313" key="2">
    <source>
        <dbReference type="EMBL" id="WRQ86885.1"/>
    </source>
</evidence>
<dbReference type="Gene3D" id="1.25.40.10">
    <property type="entry name" value="Tetratricopeptide repeat domain"/>
    <property type="match status" value="1"/>
</dbReference>
<evidence type="ECO:0000313" key="3">
    <source>
        <dbReference type="Proteomes" id="UP000738431"/>
    </source>
</evidence>
<organism evidence="2 3">
    <name type="scientific">Actomonas aquatica</name>
    <dbReference type="NCBI Taxonomy" id="2866162"/>
    <lineage>
        <taxon>Bacteria</taxon>
        <taxon>Pseudomonadati</taxon>
        <taxon>Verrucomicrobiota</taxon>
        <taxon>Opitutia</taxon>
        <taxon>Opitutales</taxon>
        <taxon>Opitutaceae</taxon>
        <taxon>Actomonas</taxon>
    </lineage>
</organism>
<feature type="region of interest" description="Disordered" evidence="1">
    <location>
        <begin position="12"/>
        <end position="34"/>
    </location>
</feature>
<dbReference type="InterPro" id="IPR011990">
    <property type="entry name" value="TPR-like_helical_dom_sf"/>
</dbReference>
<evidence type="ECO:0008006" key="4">
    <source>
        <dbReference type="Google" id="ProtNLM"/>
    </source>
</evidence>
<dbReference type="EMBL" id="CP139781">
    <property type="protein sequence ID" value="WRQ86885.1"/>
    <property type="molecule type" value="Genomic_DNA"/>
</dbReference>
<name>A0ABZ1C696_9BACT</name>